<evidence type="ECO:0000256" key="1">
    <source>
        <dbReference type="ARBA" id="ARBA00007197"/>
    </source>
</evidence>
<dbReference type="Pfam" id="PF00298">
    <property type="entry name" value="Ribosomal_L11"/>
    <property type="match status" value="1"/>
</dbReference>
<dbReference type="Pfam" id="PF00687">
    <property type="entry name" value="Ribosomal_L1"/>
    <property type="match status" value="1"/>
</dbReference>
<dbReference type="InterPro" id="IPR043141">
    <property type="entry name" value="Ribosomal_uL10-like_sf"/>
</dbReference>
<dbReference type="SUPFAM" id="SSF56808">
    <property type="entry name" value="Ribosomal protein L1"/>
    <property type="match status" value="1"/>
</dbReference>
<dbReference type="InterPro" id="IPR005878">
    <property type="entry name" value="Ribosom_uL1_bac-type"/>
</dbReference>
<dbReference type="HAMAP" id="MF_01318_B">
    <property type="entry name" value="Ribosomal_uL1_B"/>
    <property type="match status" value="1"/>
</dbReference>
<dbReference type="FunFam" id="3.40.50.790:FF:000001">
    <property type="entry name" value="50S ribosomal protein L1"/>
    <property type="match status" value="1"/>
</dbReference>
<evidence type="ECO:0000256" key="2">
    <source>
        <dbReference type="ARBA" id="ARBA00008889"/>
    </source>
</evidence>
<dbReference type="InterPro" id="IPR023673">
    <property type="entry name" value="Ribosomal_uL1_CS"/>
</dbReference>
<dbReference type="OrthoDB" id="6779746at2759"/>
<comment type="similarity">
    <text evidence="2">Belongs to the universal ribosomal protein uL10 family.</text>
</comment>
<dbReference type="Gene3D" id="6.10.250.290">
    <property type="match status" value="1"/>
</dbReference>
<dbReference type="SUPFAM" id="SSF160369">
    <property type="entry name" value="Ribosomal protein L10-like"/>
    <property type="match status" value="1"/>
</dbReference>
<feature type="domain" description="Large ribosomal subunit protein uL11 N-terminal" evidence="17">
    <location>
        <begin position="9"/>
        <end position="67"/>
    </location>
</feature>
<evidence type="ECO:0000256" key="9">
    <source>
        <dbReference type="ARBA" id="ARBA00035205"/>
    </source>
</evidence>
<dbReference type="GO" id="GO:0006412">
    <property type="term" value="P:translation"/>
    <property type="evidence" value="ECO:0007669"/>
    <property type="project" value="InterPro"/>
</dbReference>
<dbReference type="InterPro" id="IPR014719">
    <property type="entry name" value="Ribosomal_bL12_C/ClpS-like"/>
</dbReference>
<comment type="similarity">
    <text evidence="4 14">Belongs to the universal ribosomal protein uL11 family.</text>
</comment>
<reference evidence="19" key="1">
    <citation type="submission" date="2022-07" db="EMBL/GenBank/DDBJ databases">
        <authorList>
            <person name="Trinca V."/>
            <person name="Uliana J.V.C."/>
            <person name="Torres T.T."/>
            <person name="Ward R.J."/>
            <person name="Monesi N."/>
        </authorList>
    </citation>
    <scope>NUCLEOTIDE SEQUENCE</scope>
    <source>
        <strain evidence="19">HSMRA1968</strain>
        <tissue evidence="19">Whole embryos</tissue>
    </source>
</reference>
<dbReference type="InterPro" id="IPR036796">
    <property type="entry name" value="Ribosomal_uL11_N_sf"/>
</dbReference>
<dbReference type="PROSITE" id="PS01199">
    <property type="entry name" value="RIBOSOMAL_L1"/>
    <property type="match status" value="1"/>
</dbReference>
<dbReference type="NCBIfam" id="TIGR00855">
    <property type="entry name" value="L12"/>
    <property type="match status" value="1"/>
</dbReference>
<evidence type="ECO:0000256" key="12">
    <source>
        <dbReference type="ARBA" id="ARBA00035716"/>
    </source>
</evidence>
<sequence>MAKKITAYIKLTVPAGKANPSPPIGPALGQKKLNIMEFCKAFNAATQTIEPGMPIPVVITAYEDNSFTFVTKTSPASYYLKQFAKIPKGSSATKKEAFVGKVTMSDCIEIAKIKMVDLNADDLIAAAKIIRVDKKDAVNNRKLTGGKKIRAARKNIELASNRTLAEGIEALQSVSYTKFDSTLEVVMKLGVDPKHSDQMVRGVVALPAGTGKVSRVAVICKDEQIEEAKAAGADIAGSTEIIDDIKAGKINFDVCIATPNMMSAIGTVARILGPKGLMPNPKLGTVTTDIVTAIKNAKSGQVEYRVEKAGIIHAGVGKLSFSKQDLLNNASTLISAVVKAKPSGAKGNYLKAIYLSSTMGPSVKIDLAKLEEVYKRSNSVIITHYHGLTVSQVTTLRRSLKAKNVGFKVVKNTLSKIAANKAGVDNIAHLLAGPTALAYSEDFVDAAKLIVEFAKTNECLKIVGGLVNNQLLDVNSVQQLAKLPSLDELRGKIIGVLQAPATKIAGVIQAPASGLARVLQAYANKIIQAAELSKMLEEKWGVTAAAPVAVAAATSASSEAVAEKTAFEVVLASSGDKKIEVIKVTRELTGLGLKEAKELVDAAPKTIKTGVNKEDAESFKAKLEAAGAKVELK</sequence>
<dbReference type="InterPro" id="IPR047865">
    <property type="entry name" value="Ribosomal_uL10_bac_type"/>
</dbReference>
<dbReference type="EMBL" id="WJQU01000001">
    <property type="protein sequence ID" value="KAJ6645164.1"/>
    <property type="molecule type" value="Genomic_DNA"/>
</dbReference>
<dbReference type="Gene3D" id="3.30.70.1730">
    <property type="match status" value="1"/>
</dbReference>
<dbReference type="Proteomes" id="UP001151699">
    <property type="component" value="Chromosome A"/>
</dbReference>
<evidence type="ECO:0000256" key="14">
    <source>
        <dbReference type="RuleBase" id="RU003978"/>
    </source>
</evidence>
<evidence type="ECO:0000256" key="10">
    <source>
        <dbReference type="ARBA" id="ARBA00035370"/>
    </source>
</evidence>
<dbReference type="CDD" id="cd00349">
    <property type="entry name" value="Ribosomal_L11"/>
    <property type="match status" value="1"/>
</dbReference>
<proteinExistence type="inferred from homology"/>
<dbReference type="CDD" id="cd05797">
    <property type="entry name" value="Ribosomal_L10"/>
    <property type="match status" value="1"/>
</dbReference>
<dbReference type="CDD" id="cd00403">
    <property type="entry name" value="Ribosomal_L1"/>
    <property type="match status" value="1"/>
</dbReference>
<evidence type="ECO:0000313" key="20">
    <source>
        <dbReference type="Proteomes" id="UP001151699"/>
    </source>
</evidence>
<evidence type="ECO:0000256" key="5">
    <source>
        <dbReference type="ARBA" id="ARBA00022730"/>
    </source>
</evidence>
<dbReference type="InterPro" id="IPR036235">
    <property type="entry name" value="Ribosomal_bL12_oligo_N_sf"/>
</dbReference>
<dbReference type="Pfam" id="PF16320">
    <property type="entry name" value="Ribosomal_L12_N"/>
    <property type="match status" value="1"/>
</dbReference>
<dbReference type="FunFam" id="3.30.1550.10:FF:000005">
    <property type="entry name" value="50S ribosomal protein L11"/>
    <property type="match status" value="1"/>
</dbReference>
<dbReference type="SMART" id="SM00649">
    <property type="entry name" value="RL11"/>
    <property type="match status" value="1"/>
</dbReference>
<keyword evidence="5" id="KW-0699">rRNA-binding</keyword>
<dbReference type="SUPFAM" id="SSF54747">
    <property type="entry name" value="Ribosomal L11/L12e N-terminal domain"/>
    <property type="match status" value="1"/>
</dbReference>
<dbReference type="Gene3D" id="3.30.1390.10">
    <property type="match status" value="1"/>
</dbReference>
<dbReference type="GO" id="GO:0003735">
    <property type="term" value="F:structural constituent of ribosome"/>
    <property type="evidence" value="ECO:0007669"/>
    <property type="project" value="InterPro"/>
</dbReference>
<feature type="domain" description="Large ribosomal subunit protein bL12 C-terminal" evidence="16">
    <location>
        <begin position="567"/>
        <end position="633"/>
    </location>
</feature>
<dbReference type="InterPro" id="IPR028364">
    <property type="entry name" value="Ribosomal_uL1/biogenesis"/>
</dbReference>
<dbReference type="InterPro" id="IPR006519">
    <property type="entry name" value="Ribosomal_uL11_bac-typ"/>
</dbReference>
<evidence type="ECO:0000256" key="6">
    <source>
        <dbReference type="ARBA" id="ARBA00022884"/>
    </source>
</evidence>
<dbReference type="InterPro" id="IPR016095">
    <property type="entry name" value="Ribosomal_uL1_3-a/b-sand"/>
</dbReference>
<dbReference type="SUPFAM" id="SSF48300">
    <property type="entry name" value="Ribosomal protein L7/12, oligomerisation (N-terminal) domain"/>
    <property type="match status" value="1"/>
</dbReference>
<dbReference type="SUPFAM" id="SSF54736">
    <property type="entry name" value="ClpS-like"/>
    <property type="match status" value="1"/>
</dbReference>
<dbReference type="InterPro" id="IPR020783">
    <property type="entry name" value="Ribosomal_uL11_C"/>
</dbReference>
<dbReference type="InterPro" id="IPR008932">
    <property type="entry name" value="Ribosomal_bL12_oligo"/>
</dbReference>
<dbReference type="AlphaFoldDB" id="A0A9Q0N7S4"/>
<dbReference type="InterPro" id="IPR023674">
    <property type="entry name" value="Ribosomal_uL1-like"/>
</dbReference>
<dbReference type="Gene3D" id="1.10.10.250">
    <property type="entry name" value="Ribosomal protein L11, C-terminal domain"/>
    <property type="match status" value="1"/>
</dbReference>
<evidence type="ECO:0000259" key="18">
    <source>
        <dbReference type="Pfam" id="PF16320"/>
    </source>
</evidence>
<dbReference type="HAMAP" id="MF_00362">
    <property type="entry name" value="Ribosomal_uL10"/>
    <property type="match status" value="1"/>
</dbReference>
<feature type="domain" description="Large ribosomal subunit protein uL11 C-terminal" evidence="15">
    <location>
        <begin position="72"/>
        <end position="130"/>
    </location>
</feature>
<dbReference type="Pfam" id="PF00542">
    <property type="entry name" value="Ribosomal_L12"/>
    <property type="match status" value="1"/>
</dbReference>
<dbReference type="GO" id="GO:0015934">
    <property type="term" value="C:large ribosomal subunit"/>
    <property type="evidence" value="ECO:0007669"/>
    <property type="project" value="InterPro"/>
</dbReference>
<dbReference type="NCBIfam" id="NF000955">
    <property type="entry name" value="PRK00099.1-1"/>
    <property type="match status" value="1"/>
</dbReference>
<keyword evidence="6" id="KW-0694">RNA-binding</keyword>
<keyword evidence="7 14" id="KW-0689">Ribosomal protein</keyword>
<organism evidence="19 20">
    <name type="scientific">Pseudolycoriella hygida</name>
    <dbReference type="NCBI Taxonomy" id="35572"/>
    <lineage>
        <taxon>Eukaryota</taxon>
        <taxon>Metazoa</taxon>
        <taxon>Ecdysozoa</taxon>
        <taxon>Arthropoda</taxon>
        <taxon>Hexapoda</taxon>
        <taxon>Insecta</taxon>
        <taxon>Pterygota</taxon>
        <taxon>Neoptera</taxon>
        <taxon>Endopterygota</taxon>
        <taxon>Diptera</taxon>
        <taxon>Nematocera</taxon>
        <taxon>Sciaroidea</taxon>
        <taxon>Sciaridae</taxon>
        <taxon>Pseudolycoriella</taxon>
    </lineage>
</organism>
<dbReference type="Gene3D" id="3.30.190.20">
    <property type="match status" value="1"/>
</dbReference>
<evidence type="ECO:0000256" key="4">
    <source>
        <dbReference type="ARBA" id="ARBA00010537"/>
    </source>
</evidence>
<dbReference type="FunFam" id="3.30.1390.10:FF:000001">
    <property type="entry name" value="50S ribosomal protein L7/L12"/>
    <property type="match status" value="1"/>
</dbReference>
<dbReference type="PANTHER" id="PTHR36427">
    <property type="entry name" value="54S RIBOSOMAL PROTEIN L1, MITOCHONDRIAL"/>
    <property type="match status" value="1"/>
</dbReference>
<keyword evidence="8 14" id="KW-0687">Ribonucleoprotein</keyword>
<accession>A0A9Q0N7S4</accession>
<evidence type="ECO:0000256" key="8">
    <source>
        <dbReference type="ARBA" id="ARBA00023274"/>
    </source>
</evidence>
<evidence type="ECO:0000256" key="7">
    <source>
        <dbReference type="ARBA" id="ARBA00022980"/>
    </source>
</evidence>
<dbReference type="InterPro" id="IPR036769">
    <property type="entry name" value="Ribosomal_uL11_C_sf"/>
</dbReference>
<dbReference type="Pfam" id="PF03946">
    <property type="entry name" value="Ribosomal_L11_N"/>
    <property type="match status" value="1"/>
</dbReference>
<evidence type="ECO:0000256" key="13">
    <source>
        <dbReference type="ARBA" id="ARBA00040104"/>
    </source>
</evidence>
<dbReference type="SUPFAM" id="SSF46906">
    <property type="entry name" value="Ribosomal protein L11, C-terminal domain"/>
    <property type="match status" value="1"/>
</dbReference>
<dbReference type="InterPro" id="IPR020784">
    <property type="entry name" value="Ribosomal_uL11_N"/>
</dbReference>
<dbReference type="InterPro" id="IPR022973">
    <property type="entry name" value="Ribosomal_uL10_bac"/>
</dbReference>
<dbReference type="InterPro" id="IPR000911">
    <property type="entry name" value="Ribosomal_uL11"/>
</dbReference>
<name>A0A9Q0N7S4_9DIPT</name>
<evidence type="ECO:0000313" key="19">
    <source>
        <dbReference type="EMBL" id="KAJ6645164.1"/>
    </source>
</evidence>
<dbReference type="InterPro" id="IPR001790">
    <property type="entry name" value="Ribosomal_uL10"/>
</dbReference>
<dbReference type="Gene3D" id="3.30.1550.10">
    <property type="entry name" value="Ribosomal protein L11/L12, N-terminal domain"/>
    <property type="match status" value="1"/>
</dbReference>
<comment type="similarity">
    <text evidence="3">Belongs to the universal ribosomal protein uL1 family.</text>
</comment>
<evidence type="ECO:0000259" key="17">
    <source>
        <dbReference type="Pfam" id="PF03946"/>
    </source>
</evidence>
<gene>
    <name evidence="19" type="primary">rplA</name>
    <name evidence="19" type="ORF">Bhyg_00366</name>
</gene>
<dbReference type="NCBIfam" id="TIGR01632">
    <property type="entry name" value="L11_bact"/>
    <property type="match status" value="1"/>
</dbReference>
<comment type="similarity">
    <text evidence="1">Belongs to the bacterial ribosomal protein bL12 family.</text>
</comment>
<evidence type="ECO:0000259" key="16">
    <source>
        <dbReference type="Pfam" id="PF00542"/>
    </source>
</evidence>
<evidence type="ECO:0000256" key="3">
    <source>
        <dbReference type="ARBA" id="ARBA00010531"/>
    </source>
</evidence>
<dbReference type="Pfam" id="PF00466">
    <property type="entry name" value="Ribosomal_L10"/>
    <property type="match status" value="1"/>
</dbReference>
<dbReference type="Gene3D" id="1.20.5.710">
    <property type="entry name" value="Single helix bin"/>
    <property type="match status" value="1"/>
</dbReference>
<protein>
    <recommendedName>
        <fullName evidence="11">Large ribosomal subunit protein uL10m</fullName>
    </recommendedName>
    <alternativeName>
        <fullName evidence="12">39S ribosomal protein L10, mitochondrial</fullName>
    </alternativeName>
    <alternativeName>
        <fullName evidence="10">60S ribosomal protein L10a</fullName>
    </alternativeName>
    <alternativeName>
        <fullName evidence="13">Large ribosomal subunit protein uL11m</fullName>
    </alternativeName>
    <alternativeName>
        <fullName evidence="9">Large ribosomal subunit protein uL1c</fullName>
    </alternativeName>
</protein>
<dbReference type="HAMAP" id="MF_00736">
    <property type="entry name" value="Ribosomal_uL11"/>
    <property type="match status" value="1"/>
</dbReference>
<dbReference type="NCBIfam" id="TIGR01169">
    <property type="entry name" value="rplA_bact"/>
    <property type="match status" value="1"/>
</dbReference>
<keyword evidence="20" id="KW-1185">Reference proteome</keyword>
<feature type="domain" description="Large ribosomal subunit protein bL12 oligomerization" evidence="18">
    <location>
        <begin position="526"/>
        <end position="556"/>
    </location>
</feature>
<evidence type="ECO:0000259" key="15">
    <source>
        <dbReference type="Pfam" id="PF00298"/>
    </source>
</evidence>
<evidence type="ECO:0000256" key="11">
    <source>
        <dbReference type="ARBA" id="ARBA00035707"/>
    </source>
</evidence>
<dbReference type="CDD" id="cd00387">
    <property type="entry name" value="Ribosomal_L7_L12"/>
    <property type="match status" value="1"/>
</dbReference>
<dbReference type="Gene3D" id="3.40.50.790">
    <property type="match status" value="1"/>
</dbReference>
<dbReference type="InterPro" id="IPR013823">
    <property type="entry name" value="Ribosomal_bL12_C"/>
</dbReference>
<dbReference type="PANTHER" id="PTHR36427:SF3">
    <property type="entry name" value="LARGE RIBOSOMAL SUBUNIT PROTEIN UL1M"/>
    <property type="match status" value="1"/>
</dbReference>
<dbReference type="GO" id="GO:0019843">
    <property type="term" value="F:rRNA binding"/>
    <property type="evidence" value="ECO:0007669"/>
    <property type="project" value="UniProtKB-KW"/>
</dbReference>
<comment type="caution">
    <text evidence="19">The sequence shown here is derived from an EMBL/GenBank/DDBJ whole genome shotgun (WGS) entry which is preliminary data.</text>
</comment>
<dbReference type="InterPro" id="IPR000206">
    <property type="entry name" value="Ribosomal_bL12"/>
</dbReference>
<dbReference type="HAMAP" id="MF_00368">
    <property type="entry name" value="Ribosomal_bL12"/>
    <property type="match status" value="1"/>
</dbReference>